<dbReference type="Pfam" id="PF00782">
    <property type="entry name" value="DSPc"/>
    <property type="match status" value="1"/>
</dbReference>
<dbReference type="PANTHER" id="PTHR45961:SF6">
    <property type="entry name" value="IP21249P"/>
    <property type="match status" value="1"/>
</dbReference>
<dbReference type="EnsemblMetazoa" id="HelroT93352">
    <property type="protein sequence ID" value="HelroP93352"/>
    <property type="gene ID" value="HelroG93352"/>
</dbReference>
<dbReference type="GeneID" id="20217500"/>
<dbReference type="AlphaFoldDB" id="T1G8V3"/>
<dbReference type="Proteomes" id="UP000015101">
    <property type="component" value="Unassembled WGS sequence"/>
</dbReference>
<dbReference type="InParanoid" id="T1G8V3"/>
<dbReference type="InterPro" id="IPR052103">
    <property type="entry name" value="Dual_spec_Phospatases"/>
</dbReference>
<dbReference type="HOGENOM" id="CLU_027074_3_2_1"/>
<evidence type="ECO:0000313" key="7">
    <source>
        <dbReference type="EnsemblMetazoa" id="HelroP93352"/>
    </source>
</evidence>
<evidence type="ECO:0008006" key="9">
    <source>
        <dbReference type="Google" id="ProtNLM"/>
    </source>
</evidence>
<evidence type="ECO:0000256" key="1">
    <source>
        <dbReference type="ARBA" id="ARBA00008601"/>
    </source>
</evidence>
<dbReference type="InterPro" id="IPR000340">
    <property type="entry name" value="Dual-sp_phosphatase_cat-dom"/>
</dbReference>
<keyword evidence="2" id="KW-0378">Hydrolase</keyword>
<evidence type="ECO:0000313" key="6">
    <source>
        <dbReference type="EMBL" id="ESO12587.1"/>
    </source>
</evidence>
<evidence type="ECO:0000256" key="3">
    <source>
        <dbReference type="ARBA" id="ARBA00022912"/>
    </source>
</evidence>
<evidence type="ECO:0000259" key="4">
    <source>
        <dbReference type="PROSITE" id="PS50054"/>
    </source>
</evidence>
<sequence>MATTEISKIPSNSDLLGPQKAEVLKQMDITFVCDGLYLSDFESLSPEKIQKRNVTTVINAALEIPEVDIPGVAVKHLQVYDVATANINQHFDECADLIHATKQAGASSLVHCALGISRSVTICLAYLVKYENLTLREAYFMLKEKRHVIRPNDGFWKQLISYEYEKRGKSTVRMLVYPMGTTPDVYKNQTSRTLGFQRRK</sequence>
<gene>
    <name evidence="7" type="primary">20217500</name>
    <name evidence="6" type="ORF">HELRODRAFT_93352</name>
</gene>
<dbReference type="GO" id="GO:0004721">
    <property type="term" value="F:phosphoprotein phosphatase activity"/>
    <property type="evidence" value="ECO:0007669"/>
    <property type="project" value="UniProtKB-KW"/>
</dbReference>
<feature type="domain" description="Tyrosine specific protein phosphatases" evidence="5">
    <location>
        <begin position="89"/>
        <end position="146"/>
    </location>
</feature>
<dbReference type="SUPFAM" id="SSF52799">
    <property type="entry name" value="(Phosphotyrosine protein) phosphatases II"/>
    <property type="match status" value="1"/>
</dbReference>
<dbReference type="InterPro" id="IPR029021">
    <property type="entry name" value="Prot-tyrosine_phosphatase-like"/>
</dbReference>
<evidence type="ECO:0000259" key="5">
    <source>
        <dbReference type="PROSITE" id="PS50056"/>
    </source>
</evidence>
<dbReference type="eggNOG" id="KOG1718">
    <property type="taxonomic scope" value="Eukaryota"/>
</dbReference>
<dbReference type="PROSITE" id="PS50054">
    <property type="entry name" value="TYR_PHOSPHATASE_DUAL"/>
    <property type="match status" value="1"/>
</dbReference>
<dbReference type="CTD" id="20217500"/>
<proteinExistence type="inferred from homology"/>
<organism evidence="7 8">
    <name type="scientific">Helobdella robusta</name>
    <name type="common">Californian leech</name>
    <dbReference type="NCBI Taxonomy" id="6412"/>
    <lineage>
        <taxon>Eukaryota</taxon>
        <taxon>Metazoa</taxon>
        <taxon>Spiralia</taxon>
        <taxon>Lophotrochozoa</taxon>
        <taxon>Annelida</taxon>
        <taxon>Clitellata</taxon>
        <taxon>Hirudinea</taxon>
        <taxon>Rhynchobdellida</taxon>
        <taxon>Glossiphoniidae</taxon>
        <taxon>Helobdella</taxon>
    </lineage>
</organism>
<dbReference type="OrthoDB" id="285418at2759"/>
<dbReference type="InterPro" id="IPR020422">
    <property type="entry name" value="TYR_PHOSPHATASE_DUAL_dom"/>
</dbReference>
<name>T1G8V3_HELRO</name>
<reference evidence="6 8" key="2">
    <citation type="journal article" date="2013" name="Nature">
        <title>Insights into bilaterian evolution from three spiralian genomes.</title>
        <authorList>
            <person name="Simakov O."/>
            <person name="Marletaz F."/>
            <person name="Cho S.J."/>
            <person name="Edsinger-Gonzales E."/>
            <person name="Havlak P."/>
            <person name="Hellsten U."/>
            <person name="Kuo D.H."/>
            <person name="Larsson T."/>
            <person name="Lv J."/>
            <person name="Arendt D."/>
            <person name="Savage R."/>
            <person name="Osoegawa K."/>
            <person name="de Jong P."/>
            <person name="Grimwood J."/>
            <person name="Chapman J.A."/>
            <person name="Shapiro H."/>
            <person name="Aerts A."/>
            <person name="Otillar R.P."/>
            <person name="Terry A.Y."/>
            <person name="Boore J.L."/>
            <person name="Grigoriev I.V."/>
            <person name="Lindberg D.R."/>
            <person name="Seaver E.C."/>
            <person name="Weisblat D.A."/>
            <person name="Putnam N.H."/>
            <person name="Rokhsar D.S."/>
        </authorList>
    </citation>
    <scope>NUCLEOTIDE SEQUENCE</scope>
</reference>
<dbReference type="Gene3D" id="3.90.190.10">
    <property type="entry name" value="Protein tyrosine phosphatase superfamily"/>
    <property type="match status" value="1"/>
</dbReference>
<dbReference type="InterPro" id="IPR000387">
    <property type="entry name" value="Tyr_Pase_dom"/>
</dbReference>
<reference evidence="7" key="3">
    <citation type="submission" date="2015-06" db="UniProtKB">
        <authorList>
            <consortium name="EnsemblMetazoa"/>
        </authorList>
    </citation>
    <scope>IDENTIFICATION</scope>
</reference>
<comment type="similarity">
    <text evidence="1">Belongs to the protein-tyrosine phosphatase family. Non-receptor class dual specificity subfamily.</text>
</comment>
<dbReference type="CDD" id="cd14514">
    <property type="entry name" value="DUSP14-like"/>
    <property type="match status" value="1"/>
</dbReference>
<accession>T1G8V3</accession>
<dbReference type="EMBL" id="AMQM01000199">
    <property type="status" value="NOT_ANNOTATED_CDS"/>
    <property type="molecule type" value="Genomic_DNA"/>
</dbReference>
<reference evidence="8" key="1">
    <citation type="submission" date="2012-12" db="EMBL/GenBank/DDBJ databases">
        <authorList>
            <person name="Hellsten U."/>
            <person name="Grimwood J."/>
            <person name="Chapman J.A."/>
            <person name="Shapiro H."/>
            <person name="Aerts A."/>
            <person name="Otillar R.P."/>
            <person name="Terry A.Y."/>
            <person name="Boore J.L."/>
            <person name="Simakov O."/>
            <person name="Marletaz F."/>
            <person name="Cho S.-J."/>
            <person name="Edsinger-Gonzales E."/>
            <person name="Havlak P."/>
            <person name="Kuo D.-H."/>
            <person name="Larsson T."/>
            <person name="Lv J."/>
            <person name="Arendt D."/>
            <person name="Savage R."/>
            <person name="Osoegawa K."/>
            <person name="de Jong P."/>
            <person name="Lindberg D.R."/>
            <person name="Seaver E.C."/>
            <person name="Weisblat D.A."/>
            <person name="Putnam N.H."/>
            <person name="Grigoriev I.V."/>
            <person name="Rokhsar D.S."/>
        </authorList>
    </citation>
    <scope>NUCLEOTIDE SEQUENCE</scope>
</reference>
<dbReference type="RefSeq" id="XP_009009307.1">
    <property type="nucleotide sequence ID" value="XM_009011059.1"/>
</dbReference>
<protein>
    <recommendedName>
        <fullName evidence="9">Protein-tyrosine-phosphatase</fullName>
    </recommendedName>
</protein>
<dbReference type="PROSITE" id="PS50056">
    <property type="entry name" value="TYR_PHOSPHATASE_2"/>
    <property type="match status" value="1"/>
</dbReference>
<dbReference type="KEGG" id="hro:HELRODRAFT_93352"/>
<evidence type="ECO:0000313" key="8">
    <source>
        <dbReference type="Proteomes" id="UP000015101"/>
    </source>
</evidence>
<dbReference type="PANTHER" id="PTHR45961">
    <property type="entry name" value="IP21249P"/>
    <property type="match status" value="1"/>
</dbReference>
<feature type="domain" description="Tyrosine-protein phosphatase" evidence="4">
    <location>
        <begin position="28"/>
        <end position="168"/>
    </location>
</feature>
<dbReference type="OMA" id="YFQIANE"/>
<dbReference type="EMBL" id="KB095811">
    <property type="protein sequence ID" value="ESO12587.1"/>
    <property type="molecule type" value="Genomic_DNA"/>
</dbReference>
<dbReference type="STRING" id="6412.T1G8V3"/>
<dbReference type="SMART" id="SM00195">
    <property type="entry name" value="DSPc"/>
    <property type="match status" value="1"/>
</dbReference>
<keyword evidence="8" id="KW-1185">Reference proteome</keyword>
<evidence type="ECO:0000256" key="2">
    <source>
        <dbReference type="ARBA" id="ARBA00022801"/>
    </source>
</evidence>
<keyword evidence="3" id="KW-0904">Protein phosphatase</keyword>